<dbReference type="AlphaFoldDB" id="A0A1G1VQL4"/>
<accession>A0A1G1VQL4</accession>
<dbReference type="Proteomes" id="UP000179233">
    <property type="component" value="Unassembled WGS sequence"/>
</dbReference>
<evidence type="ECO:0000313" key="3">
    <source>
        <dbReference type="Proteomes" id="UP000179233"/>
    </source>
</evidence>
<dbReference type="InterPro" id="IPR029063">
    <property type="entry name" value="SAM-dependent_MTases_sf"/>
</dbReference>
<feature type="domain" description="Methyltransferase type 11" evidence="1">
    <location>
        <begin position="46"/>
        <end position="130"/>
    </location>
</feature>
<organism evidence="2 3">
    <name type="scientific">Candidatus Chisholmbacteria bacterium RIFCSPHIGHO2_01_FULL_52_32</name>
    <dbReference type="NCBI Taxonomy" id="1797591"/>
    <lineage>
        <taxon>Bacteria</taxon>
        <taxon>Candidatus Chisholmiibacteriota</taxon>
    </lineage>
</organism>
<dbReference type="InterPro" id="IPR013216">
    <property type="entry name" value="Methyltransf_11"/>
</dbReference>
<name>A0A1G1VQL4_9BACT</name>
<proteinExistence type="predicted"/>
<dbReference type="Pfam" id="PF08241">
    <property type="entry name" value="Methyltransf_11"/>
    <property type="match status" value="1"/>
</dbReference>
<protein>
    <recommendedName>
        <fullName evidence="1">Methyltransferase type 11 domain-containing protein</fullName>
    </recommendedName>
</protein>
<dbReference type="EMBL" id="MHCJ01000007">
    <property type="protein sequence ID" value="OGY17686.1"/>
    <property type="molecule type" value="Genomic_DNA"/>
</dbReference>
<dbReference type="Gene3D" id="3.40.50.150">
    <property type="entry name" value="Vaccinia Virus protein VP39"/>
    <property type="match status" value="1"/>
</dbReference>
<sequence length="216" mass="25110">MPFRFLHPFLSLYGLGMYLYWLLRHYDQVGVLISLMDKDWRSLRILDVGSGEGAIAADPRMKGADITCVDGSARAVSACRKKGLRALRMDVRTVPQKLRKERFDIIWCLDVLEHLPKGEAFNLLSELERMAGRQVVVFLPLGYLPQDREPSGAYDSELVRHRSIWEKQDFLERGYRCRVLWGYHFDIRLYCSSLADCPHPVVRHAMWAVKERENDP</sequence>
<gene>
    <name evidence="2" type="ORF">A2786_05770</name>
</gene>
<evidence type="ECO:0000259" key="1">
    <source>
        <dbReference type="Pfam" id="PF08241"/>
    </source>
</evidence>
<dbReference type="CDD" id="cd02440">
    <property type="entry name" value="AdoMet_MTases"/>
    <property type="match status" value="1"/>
</dbReference>
<comment type="caution">
    <text evidence="2">The sequence shown here is derived from an EMBL/GenBank/DDBJ whole genome shotgun (WGS) entry which is preliminary data.</text>
</comment>
<dbReference type="SUPFAM" id="SSF53335">
    <property type="entry name" value="S-adenosyl-L-methionine-dependent methyltransferases"/>
    <property type="match status" value="1"/>
</dbReference>
<reference evidence="2 3" key="1">
    <citation type="journal article" date="2016" name="Nat. Commun.">
        <title>Thousands of microbial genomes shed light on interconnected biogeochemical processes in an aquifer system.</title>
        <authorList>
            <person name="Anantharaman K."/>
            <person name="Brown C.T."/>
            <person name="Hug L.A."/>
            <person name="Sharon I."/>
            <person name="Castelle C.J."/>
            <person name="Probst A.J."/>
            <person name="Thomas B.C."/>
            <person name="Singh A."/>
            <person name="Wilkins M.J."/>
            <person name="Karaoz U."/>
            <person name="Brodie E.L."/>
            <person name="Williams K.H."/>
            <person name="Hubbard S.S."/>
            <person name="Banfield J.F."/>
        </authorList>
    </citation>
    <scope>NUCLEOTIDE SEQUENCE [LARGE SCALE GENOMIC DNA]</scope>
</reference>
<evidence type="ECO:0000313" key="2">
    <source>
        <dbReference type="EMBL" id="OGY17686.1"/>
    </source>
</evidence>
<dbReference type="GO" id="GO:0008757">
    <property type="term" value="F:S-adenosylmethionine-dependent methyltransferase activity"/>
    <property type="evidence" value="ECO:0007669"/>
    <property type="project" value="InterPro"/>
</dbReference>